<dbReference type="GO" id="GO:0006782">
    <property type="term" value="P:protoporphyrinogen IX biosynthetic process"/>
    <property type="evidence" value="ECO:0007669"/>
    <property type="project" value="UniProtKB-UniRule"/>
</dbReference>
<dbReference type="InterPro" id="IPR004639">
    <property type="entry name" value="4pyrrol_synth_GluAld_NH2Trfase"/>
</dbReference>
<dbReference type="InterPro" id="IPR015421">
    <property type="entry name" value="PyrdxlP-dep_Trfase_major"/>
</dbReference>
<dbReference type="InterPro" id="IPR049704">
    <property type="entry name" value="Aminotrans_3_PPA_site"/>
</dbReference>
<gene>
    <name evidence="8" type="primary">hemL</name>
    <name evidence="9" type="ORF">A9A59_0074</name>
</gene>
<dbReference type="InterPro" id="IPR015424">
    <property type="entry name" value="PyrdxlP-dep_Trfase"/>
</dbReference>
<evidence type="ECO:0000256" key="5">
    <source>
        <dbReference type="ARBA" id="ARBA00022898"/>
    </source>
</evidence>
<dbReference type="EC" id="5.4.3.8" evidence="8"/>
<dbReference type="HAMAP" id="MF_00375">
    <property type="entry name" value="HemL_aminotrans_3"/>
    <property type="match status" value="1"/>
</dbReference>
<dbReference type="PANTHER" id="PTHR43713:SF3">
    <property type="entry name" value="GLUTAMATE-1-SEMIALDEHYDE 2,1-AMINOMUTASE 1, CHLOROPLASTIC-RELATED"/>
    <property type="match status" value="1"/>
</dbReference>
<comment type="similarity">
    <text evidence="4 8">Belongs to the class-III pyridoxal-phosphate-dependent aminotransferase family. HemL subfamily.</text>
</comment>
<feature type="modified residue" description="N6-(pyridoxal phosphate)lysine" evidence="8">
    <location>
        <position position="261"/>
    </location>
</feature>
<evidence type="ECO:0000256" key="3">
    <source>
        <dbReference type="ARBA" id="ARBA00004819"/>
    </source>
</evidence>
<dbReference type="AlphaFoldDB" id="A0A2A9HCI0"/>
<keyword evidence="7 8" id="KW-0627">Porphyrin biosynthesis</keyword>
<dbReference type="FunFam" id="3.40.640.10:FF:000021">
    <property type="entry name" value="Glutamate-1-semialdehyde 2,1-aminomutase"/>
    <property type="match status" value="1"/>
</dbReference>
<sequence length="423" mass="44039">MTNQSIREAAAGLFPGGVNSPVRSYRSVGGDPLPIVRGAGPYVFDADGARYIDYVGGFGPAILGHARPEVTRAIAEAAADGLAFGALGPREVELAAVIRDATGLERLRFLNSGTEATMTAIRIARAATGRDLVVKFDGCYHGHSDGLLVRAGSGVATLGMSDSAGVPQAVAGLTAVLPYNDPAALIRWFDAHPADTAAVIVESIPANVGILAPDPEFLQVLQAVPRAHGALLIADEIITGFRLARGLSGVLPAADLVTLGKIIGGGLPIGAIGGPARLLGLLAPEGPVYQAGTFSANPAVMAAGLATLQLLTPAAYQRLEQVARHLENGLRTAIRRAEAPASVVRYGSMLSLFFRPEPPRDYAQAREADTAAFARFHRAMRARGVLIPPSQFETWFVSLAHNEPEIDATVCAAAEALREACPA</sequence>
<comment type="subcellular location">
    <subcellularLocation>
        <location evidence="8">Cytoplasm</location>
    </subcellularLocation>
</comment>
<dbReference type="RefSeq" id="WP_098502381.1">
    <property type="nucleotide sequence ID" value="NZ_PDJQ01000001.1"/>
</dbReference>
<dbReference type="EMBL" id="PDJQ01000001">
    <property type="protein sequence ID" value="PFG72881.1"/>
    <property type="molecule type" value="Genomic_DNA"/>
</dbReference>
<dbReference type="GO" id="GO:0005737">
    <property type="term" value="C:cytoplasm"/>
    <property type="evidence" value="ECO:0007669"/>
    <property type="project" value="UniProtKB-SubCell"/>
</dbReference>
<dbReference type="GO" id="GO:0030170">
    <property type="term" value="F:pyridoxal phosphate binding"/>
    <property type="evidence" value="ECO:0007669"/>
    <property type="project" value="InterPro"/>
</dbReference>
<evidence type="ECO:0000256" key="4">
    <source>
        <dbReference type="ARBA" id="ARBA00008981"/>
    </source>
</evidence>
<keyword evidence="8" id="KW-0963">Cytoplasm</keyword>
<organism evidence="9 10">
    <name type="scientific">Tepidiforma thermophila (strain KCTC 52669 / CGMCC 1.13589 / G233)</name>
    <dbReference type="NCBI Taxonomy" id="2761530"/>
    <lineage>
        <taxon>Bacteria</taxon>
        <taxon>Bacillati</taxon>
        <taxon>Chloroflexota</taxon>
        <taxon>Tepidiformia</taxon>
        <taxon>Tepidiformales</taxon>
        <taxon>Tepidiformaceae</taxon>
        <taxon>Tepidiforma</taxon>
    </lineage>
</organism>
<comment type="catalytic activity">
    <reaction evidence="1 8">
        <text>(S)-4-amino-5-oxopentanoate = 5-aminolevulinate</text>
        <dbReference type="Rhea" id="RHEA:14265"/>
        <dbReference type="ChEBI" id="CHEBI:57501"/>
        <dbReference type="ChEBI" id="CHEBI:356416"/>
        <dbReference type="EC" id="5.4.3.8"/>
    </reaction>
</comment>
<reference evidence="9 10" key="1">
    <citation type="submission" date="2017-09" db="EMBL/GenBank/DDBJ databases">
        <title>Sequencing the genomes of two abundant thermophiles in Great Basin hot springs: Thermocrinis jamiesonii and novel Chloroflexi Thermoflexus hugenholtzii.</title>
        <authorList>
            <person name="Hedlund B."/>
        </authorList>
    </citation>
    <scope>NUCLEOTIDE SEQUENCE [LARGE SCALE GENOMIC DNA]</scope>
    <source>
        <strain evidence="9 10">G233</strain>
    </source>
</reference>
<dbReference type="InterPro" id="IPR015422">
    <property type="entry name" value="PyrdxlP-dep_Trfase_small"/>
</dbReference>
<dbReference type="Gene3D" id="3.90.1150.10">
    <property type="entry name" value="Aspartate Aminotransferase, domain 1"/>
    <property type="match status" value="1"/>
</dbReference>
<dbReference type="GO" id="GO:0042286">
    <property type="term" value="F:glutamate-1-semialdehyde 2,1-aminomutase activity"/>
    <property type="evidence" value="ECO:0007669"/>
    <property type="project" value="UniProtKB-UniRule"/>
</dbReference>
<dbReference type="Proteomes" id="UP000223071">
    <property type="component" value="Unassembled WGS sequence"/>
</dbReference>
<comment type="caution">
    <text evidence="9">The sequence shown here is derived from an EMBL/GenBank/DDBJ whole genome shotgun (WGS) entry which is preliminary data.</text>
</comment>
<name>A0A2A9HCI0_TEPT2</name>
<dbReference type="Pfam" id="PF00202">
    <property type="entry name" value="Aminotran_3"/>
    <property type="match status" value="1"/>
</dbReference>
<dbReference type="NCBIfam" id="NF000818">
    <property type="entry name" value="PRK00062.1"/>
    <property type="match status" value="1"/>
</dbReference>
<evidence type="ECO:0000256" key="8">
    <source>
        <dbReference type="HAMAP-Rule" id="MF_00375"/>
    </source>
</evidence>
<evidence type="ECO:0000313" key="9">
    <source>
        <dbReference type="EMBL" id="PFG72881.1"/>
    </source>
</evidence>
<comment type="cofactor">
    <cofactor evidence="2 8">
        <name>pyridoxal 5'-phosphate</name>
        <dbReference type="ChEBI" id="CHEBI:597326"/>
    </cofactor>
</comment>
<keyword evidence="5 8" id="KW-0663">Pyridoxal phosphate</keyword>
<evidence type="ECO:0000256" key="2">
    <source>
        <dbReference type="ARBA" id="ARBA00001933"/>
    </source>
</evidence>
<evidence type="ECO:0000256" key="1">
    <source>
        <dbReference type="ARBA" id="ARBA00001579"/>
    </source>
</evidence>
<dbReference type="GO" id="GO:0008483">
    <property type="term" value="F:transaminase activity"/>
    <property type="evidence" value="ECO:0007669"/>
    <property type="project" value="InterPro"/>
</dbReference>
<dbReference type="SUPFAM" id="SSF53383">
    <property type="entry name" value="PLP-dependent transferases"/>
    <property type="match status" value="1"/>
</dbReference>
<accession>A0A2A9HCI0</accession>
<dbReference type="Gene3D" id="3.40.640.10">
    <property type="entry name" value="Type I PLP-dependent aspartate aminotransferase-like (Major domain)"/>
    <property type="match status" value="1"/>
</dbReference>
<comment type="pathway">
    <text evidence="3">Porphyrin-containing compound metabolism; protoporphyrin-IX biosynthesis; 5-aminolevulinate from L-glutamyl-tRNA(Glu): step 2/2.</text>
</comment>
<comment type="subunit">
    <text evidence="8">Homodimer.</text>
</comment>
<keyword evidence="6 8" id="KW-0413">Isomerase</keyword>
<keyword evidence="10" id="KW-1185">Reference proteome</keyword>
<evidence type="ECO:0000256" key="6">
    <source>
        <dbReference type="ARBA" id="ARBA00023235"/>
    </source>
</evidence>
<dbReference type="InterPro" id="IPR005814">
    <property type="entry name" value="Aminotrans_3"/>
</dbReference>
<protein>
    <recommendedName>
        <fullName evidence="8">Glutamate-1-semialdehyde 2,1-aminomutase</fullName>
        <shortName evidence="8">GSA</shortName>
        <ecNumber evidence="8">5.4.3.8</ecNumber>
    </recommendedName>
    <alternativeName>
        <fullName evidence="8">Glutamate-1-semialdehyde aminotransferase</fullName>
        <shortName evidence="8">GSA-AT</shortName>
    </alternativeName>
</protein>
<dbReference type="PANTHER" id="PTHR43713">
    <property type="entry name" value="GLUTAMATE-1-SEMIALDEHYDE 2,1-AMINOMUTASE"/>
    <property type="match status" value="1"/>
</dbReference>
<dbReference type="CDD" id="cd00610">
    <property type="entry name" value="OAT_like"/>
    <property type="match status" value="1"/>
</dbReference>
<proteinExistence type="inferred from homology"/>
<evidence type="ECO:0000256" key="7">
    <source>
        <dbReference type="ARBA" id="ARBA00023244"/>
    </source>
</evidence>
<dbReference type="UniPathway" id="UPA00251">
    <property type="reaction ID" value="UER00317"/>
</dbReference>
<evidence type="ECO:0000313" key="10">
    <source>
        <dbReference type="Proteomes" id="UP000223071"/>
    </source>
</evidence>
<dbReference type="PROSITE" id="PS00600">
    <property type="entry name" value="AA_TRANSFER_CLASS_3"/>
    <property type="match status" value="1"/>
</dbReference>